<organism evidence="1 2">
    <name type="scientific">Rhodocollybia butyracea</name>
    <dbReference type="NCBI Taxonomy" id="206335"/>
    <lineage>
        <taxon>Eukaryota</taxon>
        <taxon>Fungi</taxon>
        <taxon>Dikarya</taxon>
        <taxon>Basidiomycota</taxon>
        <taxon>Agaricomycotina</taxon>
        <taxon>Agaricomycetes</taxon>
        <taxon>Agaricomycetidae</taxon>
        <taxon>Agaricales</taxon>
        <taxon>Marasmiineae</taxon>
        <taxon>Omphalotaceae</taxon>
        <taxon>Rhodocollybia</taxon>
    </lineage>
</organism>
<name>A0A9P5PCN2_9AGAR</name>
<proteinExistence type="predicted"/>
<reference evidence="1" key="1">
    <citation type="submission" date="2020-11" db="EMBL/GenBank/DDBJ databases">
        <authorList>
            <consortium name="DOE Joint Genome Institute"/>
            <person name="Ahrendt S."/>
            <person name="Riley R."/>
            <person name="Andreopoulos W."/>
            <person name="Labutti K."/>
            <person name="Pangilinan J."/>
            <person name="Ruiz-Duenas F.J."/>
            <person name="Barrasa J.M."/>
            <person name="Sanchez-Garcia M."/>
            <person name="Camarero S."/>
            <person name="Miyauchi S."/>
            <person name="Serrano A."/>
            <person name="Linde D."/>
            <person name="Babiker R."/>
            <person name="Drula E."/>
            <person name="Ayuso-Fernandez I."/>
            <person name="Pacheco R."/>
            <person name="Padilla G."/>
            <person name="Ferreira P."/>
            <person name="Barriuso J."/>
            <person name="Kellner H."/>
            <person name="Castanera R."/>
            <person name="Alfaro M."/>
            <person name="Ramirez L."/>
            <person name="Pisabarro A.G."/>
            <person name="Kuo A."/>
            <person name="Tritt A."/>
            <person name="Lipzen A."/>
            <person name="He G."/>
            <person name="Yan M."/>
            <person name="Ng V."/>
            <person name="Cullen D."/>
            <person name="Martin F."/>
            <person name="Rosso M.-N."/>
            <person name="Henrissat B."/>
            <person name="Hibbett D."/>
            <person name="Martinez A.T."/>
            <person name="Grigoriev I.V."/>
        </authorList>
    </citation>
    <scope>NUCLEOTIDE SEQUENCE</scope>
    <source>
        <strain evidence="1">AH 40177</strain>
    </source>
</reference>
<evidence type="ECO:0000313" key="1">
    <source>
        <dbReference type="EMBL" id="KAF9060282.1"/>
    </source>
</evidence>
<sequence length="257" mass="29085">MGSALSTLSSALTKDAESPSYDGNPSEQDVILVREFLVNLFPLELVEDILFFAEYWPCVWADSSLEIDAIASLNISTESTWLYVISPPVLPREILGVQNRHRRVRKVRFEMESVDQGWVDVPPENRGTSWSWFEATIFRASASPCWHDLTATPFNLGASFNSSDIKELFPEPDPNGWHIQSNIVACKEPQLHSVTWYEFEDEEAHAIPTSLKGREGLGHELVRSLEPGDRVMLIAKAKFPGWENHVFQGSIEIYYSV</sequence>
<dbReference type="AlphaFoldDB" id="A0A9P5PCN2"/>
<keyword evidence="2" id="KW-1185">Reference proteome</keyword>
<gene>
    <name evidence="1" type="ORF">BDP27DRAFT_1339835</name>
</gene>
<accession>A0A9P5PCN2</accession>
<dbReference type="Proteomes" id="UP000772434">
    <property type="component" value="Unassembled WGS sequence"/>
</dbReference>
<comment type="caution">
    <text evidence="1">The sequence shown here is derived from an EMBL/GenBank/DDBJ whole genome shotgun (WGS) entry which is preliminary data.</text>
</comment>
<evidence type="ECO:0000313" key="2">
    <source>
        <dbReference type="Proteomes" id="UP000772434"/>
    </source>
</evidence>
<protein>
    <submittedName>
        <fullName evidence="1">Uncharacterized protein</fullName>
    </submittedName>
</protein>
<dbReference type="OrthoDB" id="66095at2759"/>
<dbReference type="EMBL" id="JADNRY010000250">
    <property type="protein sequence ID" value="KAF9060282.1"/>
    <property type="molecule type" value="Genomic_DNA"/>
</dbReference>